<accession>A0AAT9H448</accession>
<reference evidence="1" key="1">
    <citation type="submission" date="2024-05" db="EMBL/GenBank/DDBJ databases">
        <title>Whole-Genome Sequence of CFS9, a Potential Fish Probiotic Isolated from the Body Surface of Silurus asotus.</title>
        <authorList>
            <person name="Kojima M."/>
            <person name="Tobioka K."/>
            <person name="Yokota K."/>
            <person name="Nakatani H."/>
            <person name="Hori K."/>
            <person name="Tamaru Y."/>
            <person name="Okazaki F."/>
        </authorList>
    </citation>
    <scope>NUCLEOTIDE SEQUENCE</scope>
    <source>
        <strain evidence="1">CFS9</strain>
    </source>
</reference>
<protein>
    <recommendedName>
        <fullName evidence="2">SIR2-like domain-containing protein</fullName>
    </recommendedName>
</protein>
<proteinExistence type="predicted"/>
<name>A0AAT9H448_9FLAO</name>
<dbReference type="SUPFAM" id="SSF52540">
    <property type="entry name" value="P-loop containing nucleoside triphosphate hydrolases"/>
    <property type="match status" value="1"/>
</dbReference>
<sequence>MQIKIFFSWQLTTQAKYNKDFILASLNEAITELHIREDFKNIEYIIEEGTNGIPGSPSIPHKIMDERIPNCDIFIADLSIVNHTSRFVKFIKRTFENQKHKPAHNDNVLIEYGVAYDSIGTERIIGILNSYYGSPNEDNSNITFDIRHLKFPIEYSYSKKNKDSNKIKSQLVGAITNKIEEATLYILKNQKDKYRPFKNWNTWNLEFDSSQRFHHNNFIDNLSNTITNSINQKKESIRLIGLSGLGKTRILFEIFKPIEENHESLLLSSRILYYDFKEKSPLDLIQFIINLQNKNEDKIIILDNCDISDHRMLLKYLNKPNNKLFLVTIDSNPEELDSSKHANINYLHIKQENLADVVKEIIEEDFSYLSNEDTEKIKEFSQGIPLMVTLLTDSAKQGNPMTGKLDDKELLDKLLGAQGNDGVNRNILRSCSLFNHIGFEDEFRKELEYIAKNRNLTSVDIQNNDVLVNTFTQTCNHFLKREIFERRGRYISMRPFPLAMQLASEWLETCTSEKMSDIIDYISNIEEDIHKKNISDSFAKRMKYLNFNAKAVQITDKLVDKFGPFHDAKVLNTELGSRLFRSFVEVNPVATANALWDIFGKMPKSELLKINEGRRNLVWSLEKLCFDNRAFQQSAKTLFLFARAENESWSNNATGVFIHLFKILLPGTEANLIDRFDVLKWCFAFEDEHSKNLALAGIKSALDASHFSRMMGSEQQGQIKLEDYNPSPQEISTYWKEILNLIIIPILNNNLIADTCINIILDSLRSITRFGEFDILKSYLEIIFEVKNWDFDKGLLALKQVRKYDQQFLSTDNLEEIDSFIKKISKDDFKSRFLNADNHFYLDNIDFGSDSFEKYRKHFENLATEFIKDNYSWEEYLPIFYSTKPEYTYYFGRKISELLKLKEDRKRKFINLSIKVLEEINEKKRNYTLLAGFISCSNKIDKELVYEKINQNFTLQKSLFYFISNDSDGSNYFEYLYNILDKNPEDINVLFKYTYNQAILSTSIDKKLEFYKNILARNRNSYQFIIESIFSNTYNSEILDFKLINYTKNLVIEFGSEFNFSDYKISQLLIKILNYDNDIELAQIINRTIIAKISWGNSYHLDNQVQKIYEILIEKYFDAIWDELSVNLIAINDNYSKFQGLKYILGSHIGGVGRTTGLLFNGNIDIIFDWAQQNKDIAPERLAQLIPIYADDNTNYNSLNPLAIKLLDNFGNIEQVIRSFSSNMGSYSWTGSIVPLLKAKKEIFMYLSNHKFETVRSWANMRLSYIDKEIENEKNRDEEMYL</sequence>
<organism evidence="1">
    <name type="scientific">Flavobacterium sp. CFS9</name>
    <dbReference type="NCBI Taxonomy" id="3143118"/>
    <lineage>
        <taxon>Bacteria</taxon>
        <taxon>Pseudomonadati</taxon>
        <taxon>Bacteroidota</taxon>
        <taxon>Flavobacteriia</taxon>
        <taxon>Flavobacteriales</taxon>
        <taxon>Flavobacteriaceae</taxon>
        <taxon>Flavobacterium</taxon>
    </lineage>
</organism>
<evidence type="ECO:0008006" key="2">
    <source>
        <dbReference type="Google" id="ProtNLM"/>
    </source>
</evidence>
<dbReference type="RefSeq" id="WP_369615397.1">
    <property type="nucleotide sequence ID" value="NZ_AP031573.1"/>
</dbReference>
<gene>
    <name evidence="1" type="ORF">CFS9_29080</name>
</gene>
<evidence type="ECO:0000313" key="1">
    <source>
        <dbReference type="EMBL" id="BFM44267.1"/>
    </source>
</evidence>
<dbReference type="InterPro" id="IPR027417">
    <property type="entry name" value="P-loop_NTPase"/>
</dbReference>
<dbReference type="EMBL" id="AP031573">
    <property type="protein sequence ID" value="BFM44267.1"/>
    <property type="molecule type" value="Genomic_DNA"/>
</dbReference>